<keyword evidence="2" id="KW-0805">Transcription regulation</keyword>
<dbReference type="InterPro" id="IPR047057">
    <property type="entry name" value="MerR_fam"/>
</dbReference>
<evidence type="ECO:0000256" key="4">
    <source>
        <dbReference type="ARBA" id="ARBA00023163"/>
    </source>
</evidence>
<evidence type="ECO:0000313" key="6">
    <source>
        <dbReference type="EMBL" id="RSL28848.1"/>
    </source>
</evidence>
<dbReference type="Pfam" id="PF13411">
    <property type="entry name" value="MerR_1"/>
    <property type="match status" value="1"/>
</dbReference>
<evidence type="ECO:0000259" key="5">
    <source>
        <dbReference type="PROSITE" id="PS50937"/>
    </source>
</evidence>
<dbReference type="SUPFAM" id="SSF46955">
    <property type="entry name" value="Putative DNA-binding domain"/>
    <property type="match status" value="1"/>
</dbReference>
<dbReference type="PANTHER" id="PTHR30204:SF65">
    <property type="entry name" value="HTH-TYPE TRANSCRIPTIONAL REGULATOR TNRA"/>
    <property type="match status" value="1"/>
</dbReference>
<dbReference type="GO" id="GO:0003677">
    <property type="term" value="F:DNA binding"/>
    <property type="evidence" value="ECO:0007669"/>
    <property type="project" value="UniProtKB-KW"/>
</dbReference>
<gene>
    <name evidence="6" type="ORF">D7Z54_34315</name>
</gene>
<dbReference type="Gene3D" id="1.10.1660.10">
    <property type="match status" value="1"/>
</dbReference>
<proteinExistence type="predicted"/>
<dbReference type="EMBL" id="RBVX01000134">
    <property type="protein sequence ID" value="RSL28848.1"/>
    <property type="molecule type" value="Genomic_DNA"/>
</dbReference>
<sequence>MKKEEGEVKDHIPRRTACFPISVVQELTLLSARQIRYYEQQGLIFPERNEGNQRVFSLEDIDQCAEIKELIDQGLNIAGVKTVLASRKGSSEQSNPNTVVKKKDMKKLRMYLNDLDL</sequence>
<keyword evidence="4" id="KW-0804">Transcription</keyword>
<dbReference type="CDD" id="cd01105">
    <property type="entry name" value="HTH_GlnR-like"/>
    <property type="match status" value="1"/>
</dbReference>
<organism evidence="6 7">
    <name type="scientific">Salibacterium salarium</name>
    <dbReference type="NCBI Taxonomy" id="284579"/>
    <lineage>
        <taxon>Bacteria</taxon>
        <taxon>Bacillati</taxon>
        <taxon>Bacillota</taxon>
        <taxon>Bacilli</taxon>
        <taxon>Bacillales</taxon>
        <taxon>Bacillaceae</taxon>
    </lineage>
</organism>
<protein>
    <submittedName>
        <fullName evidence="6">MerR family transcriptional regulator</fullName>
    </submittedName>
</protein>
<evidence type="ECO:0000313" key="7">
    <source>
        <dbReference type="Proteomes" id="UP000275076"/>
    </source>
</evidence>
<keyword evidence="3" id="KW-0238">DNA-binding</keyword>
<accession>A0A428MRR8</accession>
<evidence type="ECO:0000256" key="1">
    <source>
        <dbReference type="ARBA" id="ARBA00022491"/>
    </source>
</evidence>
<dbReference type="AlphaFoldDB" id="A0A428MRR8"/>
<dbReference type="OrthoDB" id="9806513at2"/>
<dbReference type="PROSITE" id="PS50937">
    <property type="entry name" value="HTH_MERR_2"/>
    <property type="match status" value="1"/>
</dbReference>
<dbReference type="GO" id="GO:0003700">
    <property type="term" value="F:DNA-binding transcription factor activity"/>
    <property type="evidence" value="ECO:0007669"/>
    <property type="project" value="InterPro"/>
</dbReference>
<comment type="caution">
    <text evidence="6">The sequence shown here is derived from an EMBL/GenBank/DDBJ whole genome shotgun (WGS) entry which is preliminary data.</text>
</comment>
<dbReference type="Proteomes" id="UP000275076">
    <property type="component" value="Unassembled WGS sequence"/>
</dbReference>
<name>A0A428MRR8_9BACI</name>
<reference evidence="6 7" key="1">
    <citation type="submission" date="2018-10" db="EMBL/GenBank/DDBJ databases">
        <title>Draft genome sequence of Bacillus salarius IM0101, isolated from a hypersaline soil in Inner Mongolia, China.</title>
        <authorList>
            <person name="Yamprayoonswat W."/>
            <person name="Boonvisut S."/>
            <person name="Jumpathong W."/>
            <person name="Sittihan S."/>
            <person name="Ruangsuj P."/>
            <person name="Wanthongcharoen S."/>
            <person name="Thongpramul N."/>
            <person name="Pimmason S."/>
            <person name="Yu B."/>
            <person name="Yasawong M."/>
        </authorList>
    </citation>
    <scope>NUCLEOTIDE SEQUENCE [LARGE SCALE GENOMIC DNA]</scope>
    <source>
        <strain evidence="6 7">IM0101</strain>
    </source>
</reference>
<keyword evidence="7" id="KW-1185">Reference proteome</keyword>
<feature type="domain" description="HTH merR-type" evidence="5">
    <location>
        <begin position="18"/>
        <end position="86"/>
    </location>
</feature>
<dbReference type="PANTHER" id="PTHR30204">
    <property type="entry name" value="REDOX-CYCLING DRUG-SENSING TRANSCRIPTIONAL ACTIVATOR SOXR"/>
    <property type="match status" value="1"/>
</dbReference>
<dbReference type="SMART" id="SM00422">
    <property type="entry name" value="HTH_MERR"/>
    <property type="match status" value="1"/>
</dbReference>
<dbReference type="InterPro" id="IPR009061">
    <property type="entry name" value="DNA-bd_dom_put_sf"/>
</dbReference>
<dbReference type="InterPro" id="IPR000551">
    <property type="entry name" value="MerR-type_HTH_dom"/>
</dbReference>
<evidence type="ECO:0000256" key="3">
    <source>
        <dbReference type="ARBA" id="ARBA00023125"/>
    </source>
</evidence>
<evidence type="ECO:0000256" key="2">
    <source>
        <dbReference type="ARBA" id="ARBA00023015"/>
    </source>
</evidence>
<keyword evidence="1" id="KW-0678">Repressor</keyword>